<accession>A0ABW4RZS2</accession>
<dbReference type="EMBL" id="JBHUGH010000001">
    <property type="protein sequence ID" value="MFD1910810.1"/>
    <property type="molecule type" value="Genomic_DNA"/>
</dbReference>
<dbReference type="RefSeq" id="WP_390258754.1">
    <property type="nucleotide sequence ID" value="NZ_JBHUGH010000001.1"/>
</dbReference>
<evidence type="ECO:0000256" key="4">
    <source>
        <dbReference type="ARBA" id="ARBA00022967"/>
    </source>
</evidence>
<comment type="function">
    <text evidence="5">Part of the ABC transporter complex HmuTUV involved in hemin import. Responsible for energy coupling to the transport system.</text>
</comment>
<gene>
    <name evidence="7" type="ORF">ACFSGJ_01115</name>
</gene>
<dbReference type="PROSITE" id="PS50893">
    <property type="entry name" value="ABC_TRANSPORTER_2"/>
    <property type="match status" value="1"/>
</dbReference>
<dbReference type="Proteomes" id="UP001597353">
    <property type="component" value="Unassembled WGS sequence"/>
</dbReference>
<keyword evidence="1" id="KW-0813">Transport</keyword>
<evidence type="ECO:0000313" key="8">
    <source>
        <dbReference type="Proteomes" id="UP001597353"/>
    </source>
</evidence>
<dbReference type="InterPro" id="IPR027417">
    <property type="entry name" value="P-loop_NTPase"/>
</dbReference>
<reference evidence="8" key="1">
    <citation type="journal article" date="2019" name="Int. J. Syst. Evol. Microbiol.">
        <title>The Global Catalogue of Microorganisms (GCM) 10K type strain sequencing project: providing services to taxonomists for standard genome sequencing and annotation.</title>
        <authorList>
            <consortium name="The Broad Institute Genomics Platform"/>
            <consortium name="The Broad Institute Genome Sequencing Center for Infectious Disease"/>
            <person name="Wu L."/>
            <person name="Ma J."/>
        </authorList>
    </citation>
    <scope>NUCLEOTIDE SEQUENCE [LARGE SCALE GENOMIC DNA]</scope>
    <source>
        <strain evidence="8">CGMCC 4.7242</strain>
    </source>
</reference>
<dbReference type="InterPro" id="IPR003593">
    <property type="entry name" value="AAA+_ATPase"/>
</dbReference>
<evidence type="ECO:0000259" key="6">
    <source>
        <dbReference type="PROSITE" id="PS50893"/>
    </source>
</evidence>
<dbReference type="PANTHER" id="PTHR42794">
    <property type="entry name" value="HEMIN IMPORT ATP-BINDING PROTEIN HMUV"/>
    <property type="match status" value="1"/>
</dbReference>
<name>A0ABW4RZS2_9RHOB</name>
<keyword evidence="4" id="KW-1278">Translocase</keyword>
<dbReference type="SUPFAM" id="SSF52540">
    <property type="entry name" value="P-loop containing nucleoside triphosphate hydrolases"/>
    <property type="match status" value="1"/>
</dbReference>
<proteinExistence type="predicted"/>
<organism evidence="7 8">
    <name type="scientific">Halodurantibacterium flavum</name>
    <dbReference type="NCBI Taxonomy" id="1382802"/>
    <lineage>
        <taxon>Bacteria</taxon>
        <taxon>Pseudomonadati</taxon>
        <taxon>Pseudomonadota</taxon>
        <taxon>Alphaproteobacteria</taxon>
        <taxon>Rhodobacterales</taxon>
        <taxon>Paracoccaceae</taxon>
        <taxon>Halodurantibacterium</taxon>
    </lineage>
</organism>
<sequence length="269" mass="28581">MLTIRDLRVRLGTAPVLHGLEATARAGQVTVVIGPNGSGKTTLLRALSGDVPYDGRIAIAGQDVARLPAWDLAARRAVLPQASTLAFPFTVAEVVRLGLTSGPHARRADLVARALDEVDLRGFSGRLYQELSGGQQARVQLARVRVQVWEPVLDGAPRWLFLDEPVASLDIAHQIGVMRVLRRFADAGGGVVLVLHDLNLAAMIADEVWLIHEGRLLQAGPPARVIGGPALATAYGCPVVANTVPPAGATFVLPHGLWGQPSRRDDQSA</sequence>
<evidence type="ECO:0000256" key="2">
    <source>
        <dbReference type="ARBA" id="ARBA00022741"/>
    </source>
</evidence>
<evidence type="ECO:0000256" key="1">
    <source>
        <dbReference type="ARBA" id="ARBA00022448"/>
    </source>
</evidence>
<keyword evidence="2" id="KW-0547">Nucleotide-binding</keyword>
<evidence type="ECO:0000256" key="5">
    <source>
        <dbReference type="ARBA" id="ARBA00037066"/>
    </source>
</evidence>
<keyword evidence="8" id="KW-1185">Reference proteome</keyword>
<dbReference type="Gene3D" id="3.40.50.300">
    <property type="entry name" value="P-loop containing nucleotide triphosphate hydrolases"/>
    <property type="match status" value="1"/>
</dbReference>
<keyword evidence="3 7" id="KW-0067">ATP-binding</keyword>
<comment type="caution">
    <text evidence="7">The sequence shown here is derived from an EMBL/GenBank/DDBJ whole genome shotgun (WGS) entry which is preliminary data.</text>
</comment>
<dbReference type="InterPro" id="IPR003439">
    <property type="entry name" value="ABC_transporter-like_ATP-bd"/>
</dbReference>
<dbReference type="PANTHER" id="PTHR42794:SF1">
    <property type="entry name" value="HEMIN IMPORT ATP-BINDING PROTEIN HMUV"/>
    <property type="match status" value="1"/>
</dbReference>
<dbReference type="Pfam" id="PF00005">
    <property type="entry name" value="ABC_tran"/>
    <property type="match status" value="1"/>
</dbReference>
<dbReference type="SMART" id="SM00382">
    <property type="entry name" value="AAA"/>
    <property type="match status" value="1"/>
</dbReference>
<feature type="domain" description="ABC transporter" evidence="6">
    <location>
        <begin position="2"/>
        <end position="238"/>
    </location>
</feature>
<dbReference type="NCBIfam" id="NF010068">
    <property type="entry name" value="PRK13548.1"/>
    <property type="match status" value="1"/>
</dbReference>
<evidence type="ECO:0000256" key="3">
    <source>
        <dbReference type="ARBA" id="ARBA00022840"/>
    </source>
</evidence>
<dbReference type="GO" id="GO:0005524">
    <property type="term" value="F:ATP binding"/>
    <property type="evidence" value="ECO:0007669"/>
    <property type="project" value="UniProtKB-KW"/>
</dbReference>
<protein>
    <submittedName>
        <fullName evidence="7">Heme ABC transporter ATP-binding protein</fullName>
    </submittedName>
</protein>
<dbReference type="CDD" id="cd03214">
    <property type="entry name" value="ABC_Iron-Siderophores_B12_Hemin"/>
    <property type="match status" value="1"/>
</dbReference>
<evidence type="ECO:0000313" key="7">
    <source>
        <dbReference type="EMBL" id="MFD1910810.1"/>
    </source>
</evidence>